<dbReference type="GO" id="GO:0030288">
    <property type="term" value="C:outer membrane-bounded periplasmic space"/>
    <property type="evidence" value="ECO:0007669"/>
    <property type="project" value="InterPro"/>
</dbReference>
<evidence type="ECO:0000313" key="4">
    <source>
        <dbReference type="Proteomes" id="UP000014400"/>
    </source>
</evidence>
<reference evidence="3 4" key="1">
    <citation type="submission" date="2013-04" db="EMBL/GenBank/DDBJ databases">
        <title>The Genome Sequence of Sutterella wadsworthensis HGA0223.</title>
        <authorList>
            <consortium name="The Broad Institute Genomics Platform"/>
            <person name="Earl A."/>
            <person name="Ward D."/>
            <person name="Feldgarden M."/>
            <person name="Gevers D."/>
            <person name="Schmidt T.M."/>
            <person name="Dover J."/>
            <person name="Dai D."/>
            <person name="Walker B."/>
            <person name="Young S."/>
            <person name="Zeng Q."/>
            <person name="Gargeya S."/>
            <person name="Fitzgerald M."/>
            <person name="Haas B."/>
            <person name="Abouelleil A."/>
            <person name="Allen A.W."/>
            <person name="Alvarado L."/>
            <person name="Arachchi H.M."/>
            <person name="Berlin A.M."/>
            <person name="Chapman S.B."/>
            <person name="Gainer-Dewar J."/>
            <person name="Goldberg J."/>
            <person name="Griggs A."/>
            <person name="Gujja S."/>
            <person name="Hansen M."/>
            <person name="Howarth C."/>
            <person name="Imamovic A."/>
            <person name="Ireland A."/>
            <person name="Larimer J."/>
            <person name="McCowan C."/>
            <person name="Murphy C."/>
            <person name="Pearson M."/>
            <person name="Poon T.W."/>
            <person name="Priest M."/>
            <person name="Roberts A."/>
            <person name="Saif S."/>
            <person name="Shea T."/>
            <person name="Sisk P."/>
            <person name="Sykes S."/>
            <person name="Wortman J."/>
            <person name="Nusbaum C."/>
            <person name="Birren B."/>
        </authorList>
    </citation>
    <scope>NUCLEOTIDE SEQUENCE [LARGE SCALE GENOMIC DNA]</scope>
    <source>
        <strain evidence="3 4">HGA0223</strain>
    </source>
</reference>
<protein>
    <recommendedName>
        <fullName evidence="5">Curli production assembly/transport component CsgG</fullName>
    </recommendedName>
</protein>
<keyword evidence="4" id="KW-1185">Reference proteome</keyword>
<feature type="region of interest" description="Disordered" evidence="1">
    <location>
        <begin position="397"/>
        <end position="416"/>
    </location>
</feature>
<dbReference type="InterPro" id="IPR005534">
    <property type="entry name" value="Curli_assmbl/transp-comp_CsgG"/>
</dbReference>
<feature type="region of interest" description="Disordered" evidence="1">
    <location>
        <begin position="67"/>
        <end position="87"/>
    </location>
</feature>
<dbReference type="eggNOG" id="COG1462">
    <property type="taxonomic scope" value="Bacteria"/>
</dbReference>
<dbReference type="AlphaFoldDB" id="S3CC65"/>
<gene>
    <name evidence="3" type="ORF">HMPREF1476_01855</name>
</gene>
<keyword evidence="2" id="KW-0732">Signal</keyword>
<feature type="chain" id="PRO_5004507069" description="Curli production assembly/transport component CsgG" evidence="2">
    <location>
        <begin position="24"/>
        <end position="416"/>
    </location>
</feature>
<evidence type="ECO:0000256" key="2">
    <source>
        <dbReference type="SAM" id="SignalP"/>
    </source>
</evidence>
<dbReference type="Gene3D" id="3.40.50.10610">
    <property type="entry name" value="ABC-type transport auxiliary lipoprotein component"/>
    <property type="match status" value="1"/>
</dbReference>
<comment type="caution">
    <text evidence="3">The sequence shown here is derived from an EMBL/GenBank/DDBJ whole genome shotgun (WGS) entry which is preliminary data.</text>
</comment>
<name>S3CC65_9BURK</name>
<dbReference type="HOGENOM" id="CLU_051487_0_0_4"/>
<evidence type="ECO:0000256" key="1">
    <source>
        <dbReference type="SAM" id="MobiDB-lite"/>
    </source>
</evidence>
<organism evidence="3 4">
    <name type="scientific">Sutterella wadsworthensis HGA0223</name>
    <dbReference type="NCBI Taxonomy" id="1203554"/>
    <lineage>
        <taxon>Bacteria</taxon>
        <taxon>Pseudomonadati</taxon>
        <taxon>Pseudomonadota</taxon>
        <taxon>Betaproteobacteria</taxon>
        <taxon>Burkholderiales</taxon>
        <taxon>Sutterellaceae</taxon>
        <taxon>Sutterella</taxon>
    </lineage>
</organism>
<dbReference type="EMBL" id="ATCF01000027">
    <property type="protein sequence ID" value="EPD98149.1"/>
    <property type="molecule type" value="Genomic_DNA"/>
</dbReference>
<evidence type="ECO:0000313" key="3">
    <source>
        <dbReference type="EMBL" id="EPD98149.1"/>
    </source>
</evidence>
<dbReference type="Proteomes" id="UP000014400">
    <property type="component" value="Unassembled WGS sequence"/>
</dbReference>
<accession>S3CC65</accession>
<proteinExistence type="predicted"/>
<dbReference type="STRING" id="1203554.HMPREF1476_01855"/>
<evidence type="ECO:0008006" key="5">
    <source>
        <dbReference type="Google" id="ProtNLM"/>
    </source>
</evidence>
<feature type="signal peptide" evidence="2">
    <location>
        <begin position="1"/>
        <end position="23"/>
    </location>
</feature>
<dbReference type="Pfam" id="PF03783">
    <property type="entry name" value="CsgG"/>
    <property type="match status" value="1"/>
</dbReference>
<sequence length="416" mass="45811">MSFKLQMTAAVSAFMLFCGSAVAGIVTVETTGVGADYVAARLDALKEALMQVSGVSIDVNSLRQITTQSDSETANGQTNKRLNLSKSQQQNIEEQVRGYIDSYQELNRQVNADGMHEITLSVNIYKYDAVGIQDERRTIAVLGIQSTKGGCSTPAAVAELLTEALQNELIATRKFAVLKRSDIGVEREKAYLSGDDVHRRERARLGQGRGADYVVSGRVIQFAVNESKQTIKLTGDQLIRRSAKFSGQFDLIFTATNQVKFSKKNNITLDDSQLRGLDCTAILGRLSQETARRLVEAATLDIYPPLIVKLNGGKKFTVNYGNEVLKNGDAYEVFNQGEKIYDPYIRESLGRDEIRVGNAVVIDAKPKYSVLELIEGDVSQLQEKGICRPVVKAKPVSQPVKPKPKAALRQKIEDAW</sequence>
<dbReference type="RefSeq" id="WP_016474988.1">
    <property type="nucleotide sequence ID" value="NZ_KE150480.1"/>
</dbReference>
<dbReference type="PATRIC" id="fig|1203554.3.peg.1935"/>